<keyword evidence="2" id="KW-1185">Reference proteome</keyword>
<protein>
    <submittedName>
        <fullName evidence="1">Uncharacterized protein</fullName>
    </submittedName>
</protein>
<comment type="caution">
    <text evidence="1">The sequence shown here is derived from an EMBL/GenBank/DDBJ whole genome shotgun (WGS) entry which is preliminary data.</text>
</comment>
<name>D0GNY8_9FUSO</name>
<evidence type="ECO:0000313" key="1">
    <source>
        <dbReference type="EMBL" id="EEY34197.1"/>
    </source>
</evidence>
<evidence type="ECO:0000313" key="2">
    <source>
        <dbReference type="Proteomes" id="UP000004226"/>
    </source>
</evidence>
<accession>D0GNY8</accession>
<organism evidence="1 2">
    <name type="scientific">Pseudoleptotrichia goodfellowii F0264</name>
    <dbReference type="NCBI Taxonomy" id="596323"/>
    <lineage>
        <taxon>Bacteria</taxon>
        <taxon>Fusobacteriati</taxon>
        <taxon>Fusobacteriota</taxon>
        <taxon>Fusobacteriia</taxon>
        <taxon>Fusobacteriales</taxon>
        <taxon>Leptotrichiaceae</taxon>
        <taxon>Pseudoleptotrichia</taxon>
    </lineage>
</organism>
<dbReference type="EMBL" id="ADAD01000177">
    <property type="protein sequence ID" value="EEY34197.1"/>
    <property type="molecule type" value="Genomic_DNA"/>
</dbReference>
<reference evidence="1 2" key="1">
    <citation type="submission" date="2009-10" db="EMBL/GenBank/DDBJ databases">
        <authorList>
            <person name="Harkins D.M."/>
            <person name="Madupu R."/>
            <person name="Durkin A.S."/>
            <person name="Torralba M."/>
            <person name="Methe B."/>
            <person name="Sutton G.G."/>
            <person name="Strausberg R.L."/>
            <person name="Nelson K.E."/>
        </authorList>
    </citation>
    <scope>NUCLEOTIDE SEQUENCE [LARGE SCALE GENOMIC DNA]</scope>
    <source>
        <strain evidence="1 2">F0264</strain>
    </source>
</reference>
<dbReference type="AlphaFoldDB" id="D0GNY8"/>
<gene>
    <name evidence="1" type="ORF">HMPREF0554_0842</name>
</gene>
<sequence>MNSIYKKLGKTKEKRDTIRISTHYVPQSGPEVNHLLSFDYEPYLNKSSVSFSC</sequence>
<proteinExistence type="predicted"/>
<dbReference type="Proteomes" id="UP000004226">
    <property type="component" value="Unassembled WGS sequence"/>
</dbReference>